<gene>
    <name evidence="2" type="primary">LOC141578672</name>
</gene>
<proteinExistence type="predicted"/>
<dbReference type="Proteomes" id="UP001732780">
    <property type="component" value="Chromosome 9"/>
</dbReference>
<protein>
    <submittedName>
        <fullName evidence="2">Uncharacterized protein LOC141578672</fullName>
    </submittedName>
</protein>
<organism evidence="1 2">
    <name type="scientific">Camelus bactrianus</name>
    <name type="common">Bactrian camel</name>
    <dbReference type="NCBI Taxonomy" id="9837"/>
    <lineage>
        <taxon>Eukaryota</taxon>
        <taxon>Metazoa</taxon>
        <taxon>Chordata</taxon>
        <taxon>Craniata</taxon>
        <taxon>Vertebrata</taxon>
        <taxon>Euteleostomi</taxon>
        <taxon>Mammalia</taxon>
        <taxon>Eutheria</taxon>
        <taxon>Laurasiatheria</taxon>
        <taxon>Artiodactyla</taxon>
        <taxon>Tylopoda</taxon>
        <taxon>Camelidae</taxon>
        <taxon>Camelus</taxon>
    </lineage>
</organism>
<name>A0AC58QWR6_CAMBA</name>
<accession>A0AC58QWR6</accession>
<evidence type="ECO:0000313" key="2">
    <source>
        <dbReference type="RefSeq" id="XP_074226725.1"/>
    </source>
</evidence>
<reference evidence="2" key="1">
    <citation type="submission" date="2025-08" db="UniProtKB">
        <authorList>
            <consortium name="RefSeq"/>
        </authorList>
    </citation>
    <scope>IDENTIFICATION</scope>
    <source>
        <tissue evidence="2">Blood</tissue>
    </source>
</reference>
<keyword evidence="1" id="KW-1185">Reference proteome</keyword>
<evidence type="ECO:0000313" key="1">
    <source>
        <dbReference type="Proteomes" id="UP001732780"/>
    </source>
</evidence>
<dbReference type="RefSeq" id="XP_074226725.1">
    <property type="nucleotide sequence ID" value="XM_074370624.1"/>
</dbReference>
<sequence length="232" mass="24860">MEITQGASSWLTLGSREKQVRTPTFKPTEEEAGPPEWGYGESGVSCSPPFPARGHCFIALVEPRPGKRLGQLSSCLIRTLAEPARCVTRSPAGGRDGPDEESHLPKATQPVSAEPKLDSRWSGSSACTLRLLSSAPPRGCNSPASRAWFRGAEGRACQRSHHGLVHGQVTLSTIRVLFGGHSHLMQHPCTAAPTTLSSRLTSSRIFRSCFIQTPDPAAKPLATAQVSQRSLS</sequence>